<accession>A0AAE1EHG8</accession>
<evidence type="ECO:0000256" key="4">
    <source>
        <dbReference type="ARBA" id="ARBA00022729"/>
    </source>
</evidence>
<evidence type="ECO:0000256" key="5">
    <source>
        <dbReference type="ARBA" id="ARBA00022737"/>
    </source>
</evidence>
<dbReference type="Gene3D" id="3.30.70.330">
    <property type="match status" value="1"/>
</dbReference>
<dbReference type="Gene3D" id="2.60.120.590">
    <property type="entry name" value="Alpha-ketoglutarate-dependent dioxygenase AlkB-like"/>
    <property type="match status" value="1"/>
</dbReference>
<dbReference type="InterPro" id="IPR036259">
    <property type="entry name" value="MFS_trans_sf"/>
</dbReference>
<dbReference type="PROSITE" id="PS51471">
    <property type="entry name" value="FE2OG_OXY"/>
    <property type="match status" value="1"/>
</dbReference>
<evidence type="ECO:0000256" key="1">
    <source>
        <dbReference type="ARBA" id="ARBA00001954"/>
    </source>
</evidence>
<dbReference type="Pfam" id="PF04886">
    <property type="entry name" value="PT"/>
    <property type="match status" value="1"/>
</dbReference>
<dbReference type="InterPro" id="IPR051422">
    <property type="entry name" value="AlkB_tRNA_MeTrf/Diox"/>
</dbReference>
<keyword evidence="12" id="KW-1185">Reference proteome</keyword>
<feature type="transmembrane region" description="Helical" evidence="9">
    <location>
        <begin position="404"/>
        <end position="430"/>
    </location>
</feature>
<evidence type="ECO:0000313" key="11">
    <source>
        <dbReference type="EMBL" id="KAK3852492.1"/>
    </source>
</evidence>
<keyword evidence="9" id="KW-0472">Membrane</keyword>
<evidence type="ECO:0000256" key="2">
    <source>
        <dbReference type="ARBA" id="ARBA00022603"/>
    </source>
</evidence>
<evidence type="ECO:0000256" key="6">
    <source>
        <dbReference type="ARBA" id="ARBA00022833"/>
    </source>
</evidence>
<dbReference type="GO" id="GO:0000049">
    <property type="term" value="F:tRNA binding"/>
    <property type="evidence" value="ECO:0007669"/>
    <property type="project" value="TreeGrafter"/>
</dbReference>
<dbReference type="SUPFAM" id="SSF51197">
    <property type="entry name" value="Clavaminate synthase-like"/>
    <property type="match status" value="1"/>
</dbReference>
<dbReference type="InterPro" id="IPR029063">
    <property type="entry name" value="SAM-dependent_MTases_sf"/>
</dbReference>
<keyword evidence="4" id="KW-0732">Signal</keyword>
<feature type="region of interest" description="Disordered" evidence="8">
    <location>
        <begin position="1"/>
        <end position="54"/>
    </location>
</feature>
<feature type="transmembrane region" description="Helical" evidence="9">
    <location>
        <begin position="220"/>
        <end position="241"/>
    </location>
</feature>
<keyword evidence="3" id="KW-0808">Transferase</keyword>
<feature type="region of interest" description="Disordered" evidence="8">
    <location>
        <begin position="1005"/>
        <end position="1032"/>
    </location>
</feature>
<feature type="transmembrane region" description="Helical" evidence="9">
    <location>
        <begin position="247"/>
        <end position="267"/>
    </location>
</feature>
<feature type="transmembrane region" description="Helical" evidence="9">
    <location>
        <begin position="123"/>
        <end position="143"/>
    </location>
</feature>
<evidence type="ECO:0000259" key="10">
    <source>
        <dbReference type="PROSITE" id="PS51471"/>
    </source>
</evidence>
<dbReference type="GO" id="GO:0005634">
    <property type="term" value="C:nucleus"/>
    <property type="evidence" value="ECO:0007669"/>
    <property type="project" value="TreeGrafter"/>
</dbReference>
<feature type="compositionally biased region" description="Polar residues" evidence="8">
    <location>
        <begin position="1229"/>
        <end position="1308"/>
    </location>
</feature>
<feature type="compositionally biased region" description="Basic and acidic residues" evidence="8">
    <location>
        <begin position="1005"/>
        <end position="1015"/>
    </location>
</feature>
<gene>
    <name evidence="11" type="ORF">Pcinc_040924</name>
</gene>
<feature type="transmembrane region" description="Helical" evidence="9">
    <location>
        <begin position="317"/>
        <end position="340"/>
    </location>
</feature>
<dbReference type="CDD" id="cd02440">
    <property type="entry name" value="AdoMet_MTases"/>
    <property type="match status" value="1"/>
</dbReference>
<feature type="region of interest" description="Disordered" evidence="8">
    <location>
        <begin position="1188"/>
        <end position="1318"/>
    </location>
</feature>
<feature type="transmembrane region" description="Helical" evidence="9">
    <location>
        <begin position="436"/>
        <end position="457"/>
    </location>
</feature>
<dbReference type="EMBL" id="JAWQEG010007387">
    <property type="protein sequence ID" value="KAK3852492.1"/>
    <property type="molecule type" value="Genomic_DNA"/>
</dbReference>
<reference evidence="11" key="1">
    <citation type="submission" date="2023-10" db="EMBL/GenBank/DDBJ databases">
        <title>Genome assemblies of two species of porcelain crab, Petrolisthes cinctipes and Petrolisthes manimaculis (Anomura: Porcellanidae).</title>
        <authorList>
            <person name="Angst P."/>
        </authorList>
    </citation>
    <scope>NUCLEOTIDE SEQUENCE</scope>
    <source>
        <strain evidence="11">PB745_01</strain>
        <tissue evidence="11">Gill</tissue>
    </source>
</reference>
<protein>
    <recommendedName>
        <fullName evidence="10">Fe2OG dioxygenase domain-containing protein</fullName>
    </recommendedName>
</protein>
<dbReference type="GO" id="GO:0002098">
    <property type="term" value="P:tRNA wobble uridine modification"/>
    <property type="evidence" value="ECO:0007669"/>
    <property type="project" value="TreeGrafter"/>
</dbReference>
<keyword evidence="7" id="KW-0694">RNA-binding</keyword>
<dbReference type="Pfam" id="PF07690">
    <property type="entry name" value="MFS_1"/>
    <property type="match status" value="1"/>
</dbReference>
<dbReference type="InterPro" id="IPR005123">
    <property type="entry name" value="Oxoglu/Fe-dep_dioxygenase_dom"/>
</dbReference>
<keyword evidence="9" id="KW-0812">Transmembrane</keyword>
<dbReference type="SUPFAM" id="SSF103473">
    <property type="entry name" value="MFS general substrate transporter"/>
    <property type="match status" value="1"/>
</dbReference>
<name>A0AAE1EHG8_PETCI</name>
<dbReference type="Proteomes" id="UP001286313">
    <property type="component" value="Unassembled WGS sequence"/>
</dbReference>
<dbReference type="Pfam" id="PF08241">
    <property type="entry name" value="Methyltransf_11"/>
    <property type="match status" value="1"/>
</dbReference>
<dbReference type="GO" id="GO:0022857">
    <property type="term" value="F:transmembrane transporter activity"/>
    <property type="evidence" value="ECO:0007669"/>
    <property type="project" value="InterPro"/>
</dbReference>
<feature type="compositionally biased region" description="Basic and acidic residues" evidence="8">
    <location>
        <begin position="1023"/>
        <end position="1032"/>
    </location>
</feature>
<proteinExistence type="predicted"/>
<dbReference type="SUPFAM" id="SSF53335">
    <property type="entry name" value="S-adenosyl-L-methionine-dependent methyltransferases"/>
    <property type="match status" value="1"/>
</dbReference>
<dbReference type="InterPro" id="IPR011701">
    <property type="entry name" value="MFS"/>
</dbReference>
<feature type="compositionally biased region" description="Low complexity" evidence="8">
    <location>
        <begin position="40"/>
        <end position="53"/>
    </location>
</feature>
<keyword evidence="9" id="KW-1133">Transmembrane helix</keyword>
<evidence type="ECO:0000256" key="3">
    <source>
        <dbReference type="ARBA" id="ARBA00022679"/>
    </source>
</evidence>
<evidence type="ECO:0000256" key="7">
    <source>
        <dbReference type="ARBA" id="ARBA00022884"/>
    </source>
</evidence>
<dbReference type="Gene3D" id="1.20.1250.20">
    <property type="entry name" value="MFS general substrate transporter like domains"/>
    <property type="match status" value="1"/>
</dbReference>
<feature type="transmembrane region" description="Helical" evidence="9">
    <location>
        <begin position="187"/>
        <end position="208"/>
    </location>
</feature>
<dbReference type="Gene3D" id="3.40.50.150">
    <property type="entry name" value="Vaccinia Virus protein VP39"/>
    <property type="match status" value="1"/>
</dbReference>
<comment type="caution">
    <text evidence="11">The sequence shown here is derived from an EMBL/GenBank/DDBJ whole genome shotgun (WGS) entry which is preliminary data.</text>
</comment>
<dbReference type="PANTHER" id="PTHR13069:SF21">
    <property type="entry name" value="ALKYLATED DNA REPAIR PROTEIN ALKB HOMOLOG 8"/>
    <property type="match status" value="1"/>
</dbReference>
<evidence type="ECO:0000256" key="8">
    <source>
        <dbReference type="SAM" id="MobiDB-lite"/>
    </source>
</evidence>
<feature type="transmembrane region" description="Helical" evidence="9">
    <location>
        <begin position="155"/>
        <end position="175"/>
    </location>
</feature>
<dbReference type="PANTHER" id="PTHR13069">
    <property type="entry name" value="ALKYLATED DNA REPAIR PROTEIN ALKB HOMOLOG 8"/>
    <property type="match status" value="1"/>
</dbReference>
<dbReference type="GO" id="GO:0030488">
    <property type="term" value="P:tRNA methylation"/>
    <property type="evidence" value="ECO:0007669"/>
    <property type="project" value="TreeGrafter"/>
</dbReference>
<dbReference type="InterPro" id="IPR027450">
    <property type="entry name" value="AlkB-like"/>
</dbReference>
<keyword evidence="2" id="KW-0489">Methyltransferase</keyword>
<evidence type="ECO:0000313" key="12">
    <source>
        <dbReference type="Proteomes" id="UP001286313"/>
    </source>
</evidence>
<dbReference type="GO" id="GO:0008757">
    <property type="term" value="F:S-adenosylmethionine-dependent methyltransferase activity"/>
    <property type="evidence" value="ECO:0007669"/>
    <property type="project" value="InterPro"/>
</dbReference>
<comment type="cofactor">
    <cofactor evidence="1">
        <name>Fe(2+)</name>
        <dbReference type="ChEBI" id="CHEBI:29033"/>
    </cofactor>
</comment>
<dbReference type="GO" id="GO:0005737">
    <property type="term" value="C:cytoplasm"/>
    <property type="evidence" value="ECO:0007669"/>
    <property type="project" value="TreeGrafter"/>
</dbReference>
<dbReference type="InterPro" id="IPR013216">
    <property type="entry name" value="Methyltransf_11"/>
</dbReference>
<feature type="domain" description="Fe2OG dioxygenase" evidence="10">
    <location>
        <begin position="666"/>
        <end position="791"/>
    </location>
</feature>
<evidence type="ECO:0000256" key="9">
    <source>
        <dbReference type="SAM" id="Phobius"/>
    </source>
</evidence>
<organism evidence="11 12">
    <name type="scientific">Petrolisthes cinctipes</name>
    <name type="common">Flat porcelain crab</name>
    <dbReference type="NCBI Taxonomy" id="88211"/>
    <lineage>
        <taxon>Eukaryota</taxon>
        <taxon>Metazoa</taxon>
        <taxon>Ecdysozoa</taxon>
        <taxon>Arthropoda</taxon>
        <taxon>Crustacea</taxon>
        <taxon>Multicrustacea</taxon>
        <taxon>Malacostraca</taxon>
        <taxon>Eumalacostraca</taxon>
        <taxon>Eucarida</taxon>
        <taxon>Decapoda</taxon>
        <taxon>Pleocyemata</taxon>
        <taxon>Anomura</taxon>
        <taxon>Galatheoidea</taxon>
        <taxon>Porcellanidae</taxon>
        <taxon>Petrolisthes</taxon>
    </lineage>
</organism>
<dbReference type="GO" id="GO:0106335">
    <property type="term" value="F:tRNA (5-carboxymethyluridine(34)-5-O)-methyltransferase activity"/>
    <property type="evidence" value="ECO:0007669"/>
    <property type="project" value="TreeGrafter"/>
</dbReference>
<keyword evidence="5" id="KW-0677">Repeat</keyword>
<sequence length="1318" mass="145230">MSPNPVEETTPLLKNGPSLPKHNNTTTIHHINKAPEGIDSSSKSTSPSSSSSSRCGWLSLVTVEPALLLHGLTMAVESVFKTNMTLDKVCSIQLQYSQEVCQNLDSGDYNIQQDKVQDLTNQYNLYSLLIEMGPAVFIMILLGTLSDTRGRRLPLMLPMLGSALKALGLIMNAYWWSLQPFYILLSYIPYGLMGGFMAPFMAAYAYLGENSGSKWRTTRLSLAGALMMVTMSAGRSLGAIIYSHWGYIAVFTCEFLMSALSFVYVILRFSNDQRPKSVARASSSSTGEAEKCSILKSVKHSVMVVLKKRENGVRAQIFGHIACIALFASTYGTCVLLPTLSYYQVADEIIGLIGAVSETFFWIMIGTAPAPWVLYLSVAVSLGGGMTITSSRGVLSKLVASDELGAVFAVVGLFESLLPLVSSSLFTLIYNNTLEFYPGTSFVVAGGISLFICCLYTRDLNKAKKKITRCIGILQRDLPGIQVFDLPTKHIFIGNAGLTTNADESSLVELITSVGSGLEALTLLPGKQYSFASFTSIEQAQSIYLVAHGHLGVRGSASPVYMAYVDRVPVDPSPIKFKYPPGLMVVEEFISLEEETMLMNLIDWGDAPLSTAEGSVLKHRQVRHFGYEFQYSSNSVDKEHQLNQDIPPVLTHIVKRITDRGCMPLPPNQLTVNRYLPGQGIPPHVDTHSSFTSEILSLSVGGGVNMDFRYVAGPITPSTTSSGEVSKDKPPHYVVYLPPRSLCVMAGPARYEWSHGICPRMTDVVASKSGTVGLQLLPRKERISFTFRRIRSGECPCQVALICDSHTKKEDVSSENARNTPGSTVVEKNAARLEKDHVLQVYDQIASHFSVTRHKPWPQVLEFVCSLPSGSTLLDVGCGNGKYMGHNKQVFQIGCDTSTELMKICNTRGFEVLTCNCLHLPYRDAVFDAAVCIAVIHHLSTESRRVAALGEMVRVLRRGGRGLVYVWAMEQRRGDKKSTYLKQNNKASKHGINHQWQESCLKDTTSKDTSEEIKEGLNSGNNHSKEVTGKPECDGANERLICGKEGSERDEEVCDKTASLPIHINRTEFVQQDMLVPWKLKPPKKAEVKCERRGKCEKECAKYHCCRGNRYQGCSASVDQTKRSICCSASHDATNNKNCHVKSSRKKAASNDSGNDQVFHRYYHVFKQGLSFDPLCLRYTRRGTAAALSKKAAAPTHSVATPRHHRSQGENGRRGRGVGKQRVAWYANQPANLPTNQPTNQPAFQPTNQPTNLPTNLSTNQPTYQPTLQPTNQPTFQPSNPLTNQPTNQPTFQPTNFSTKQPTNQSLTPLGKVRVRMP</sequence>
<dbReference type="InterPro" id="IPR037151">
    <property type="entry name" value="AlkB-like_sf"/>
</dbReference>
<dbReference type="InterPro" id="IPR012677">
    <property type="entry name" value="Nucleotide-bd_a/b_plait_sf"/>
</dbReference>
<dbReference type="InterPro" id="IPR006970">
    <property type="entry name" value="PT"/>
</dbReference>
<keyword evidence="6" id="KW-0862">Zinc</keyword>
<dbReference type="Pfam" id="PF13532">
    <property type="entry name" value="2OG-FeII_Oxy_2"/>
    <property type="match status" value="1"/>
</dbReference>